<dbReference type="EMBL" id="HG996473">
    <property type="protein sequence ID" value="CAG1856562.1"/>
    <property type="molecule type" value="Genomic_DNA"/>
</dbReference>
<name>A0A804JVN1_MUSAM</name>
<keyword evidence="3" id="KW-1185">Reference proteome</keyword>
<dbReference type="Gramene" id="Ma07_t14160.1">
    <property type="protein sequence ID" value="Ma07_p14160.1"/>
    <property type="gene ID" value="Ma07_g14160"/>
</dbReference>
<reference evidence="2" key="2">
    <citation type="submission" date="2021-05" db="UniProtKB">
        <authorList>
            <consortium name="EnsemblPlants"/>
        </authorList>
    </citation>
    <scope>IDENTIFICATION</scope>
    <source>
        <strain evidence="2">subsp. malaccensis</strain>
    </source>
</reference>
<dbReference type="Proteomes" id="UP000012960">
    <property type="component" value="Unplaced"/>
</dbReference>
<evidence type="ECO:0000313" key="3">
    <source>
        <dbReference type="Proteomes" id="UP000012960"/>
    </source>
</evidence>
<evidence type="ECO:0000313" key="2">
    <source>
        <dbReference type="EnsemblPlants" id="Ma07_p14160.1"/>
    </source>
</evidence>
<proteinExistence type="predicted"/>
<dbReference type="EnsemblPlants" id="Ma07_t14160.1">
    <property type="protein sequence ID" value="Ma07_p14160.1"/>
    <property type="gene ID" value="Ma07_g14160"/>
</dbReference>
<gene>
    <name evidence="1" type="ORF">GSMUA_40760.1</name>
</gene>
<protein>
    <submittedName>
        <fullName evidence="1">(wild Malaysian banana) hypothetical protein</fullName>
    </submittedName>
</protein>
<dbReference type="AlphaFoldDB" id="A0A804JVN1"/>
<evidence type="ECO:0000313" key="1">
    <source>
        <dbReference type="EMBL" id="CAG1856562.1"/>
    </source>
</evidence>
<accession>A0A804JVN1</accession>
<dbReference type="InParanoid" id="A0A804JVN1"/>
<sequence>MAARIRLQLALDHYLSPSSRFGAYLRPSSPHLILRTQALGGALGVVGEASSHIIKIAGKDI</sequence>
<organism evidence="2 3">
    <name type="scientific">Musa acuminata subsp. malaccensis</name>
    <name type="common">Wild banana</name>
    <name type="synonym">Musa malaccensis</name>
    <dbReference type="NCBI Taxonomy" id="214687"/>
    <lineage>
        <taxon>Eukaryota</taxon>
        <taxon>Viridiplantae</taxon>
        <taxon>Streptophyta</taxon>
        <taxon>Embryophyta</taxon>
        <taxon>Tracheophyta</taxon>
        <taxon>Spermatophyta</taxon>
        <taxon>Magnoliopsida</taxon>
        <taxon>Liliopsida</taxon>
        <taxon>Zingiberales</taxon>
        <taxon>Musaceae</taxon>
        <taxon>Musa</taxon>
    </lineage>
</organism>
<reference evidence="1" key="1">
    <citation type="submission" date="2021-03" db="EMBL/GenBank/DDBJ databases">
        <authorList>
            <consortium name="Genoscope - CEA"/>
            <person name="William W."/>
        </authorList>
    </citation>
    <scope>NUCLEOTIDE SEQUENCE</scope>
    <source>
        <strain evidence="1">Doubled-haploid Pahang</strain>
    </source>
</reference>